<name>A0AAW0CP16_9AGAR</name>
<evidence type="ECO:0000313" key="2">
    <source>
        <dbReference type="Proteomes" id="UP001383192"/>
    </source>
</evidence>
<keyword evidence="2" id="KW-1185">Reference proteome</keyword>
<organism evidence="1 2">
    <name type="scientific">Paramarasmius palmivorus</name>
    <dbReference type="NCBI Taxonomy" id="297713"/>
    <lineage>
        <taxon>Eukaryota</taxon>
        <taxon>Fungi</taxon>
        <taxon>Dikarya</taxon>
        <taxon>Basidiomycota</taxon>
        <taxon>Agaricomycotina</taxon>
        <taxon>Agaricomycetes</taxon>
        <taxon>Agaricomycetidae</taxon>
        <taxon>Agaricales</taxon>
        <taxon>Marasmiineae</taxon>
        <taxon>Marasmiaceae</taxon>
        <taxon>Paramarasmius</taxon>
    </lineage>
</organism>
<dbReference type="InterPro" id="IPR011057">
    <property type="entry name" value="Mss4-like_sf"/>
</dbReference>
<evidence type="ECO:0008006" key="3">
    <source>
        <dbReference type="Google" id="ProtNLM"/>
    </source>
</evidence>
<accession>A0AAW0CP16</accession>
<dbReference type="EMBL" id="JAYKXP010000032">
    <property type="protein sequence ID" value="KAK7041717.1"/>
    <property type="molecule type" value="Genomic_DNA"/>
</dbReference>
<sequence>MYSTAVPWPSPQPPDVSRLQRYDFSSRMRLYFCGTCSTPMFWGMEGRKEVTVFSGTLENIALGSDTKGSNGMLIRFDASEFVDDTLDGGVSEWLKCPNVDGSKAKRFKGSPGGEEVPDGHAWPRVETKGSDTVPIRCHCKGVNLSLHKGNYQEKPEAELPWFVDPATRKRMAWFDACDSCRLALGVDLAAWTRAELKDISALCSNTTELRQLVDEKDPAIGTLAYYTSSPNVQRYFCSECSACVFYAVDDRPDVVDVAIGVLVAEGGARAEGNLNWKIRRIEFAEDVKDGWRQGFVGRVEKEFGDWTTKHEAGLIR</sequence>
<dbReference type="AlphaFoldDB" id="A0AAW0CP16"/>
<protein>
    <recommendedName>
        <fullName evidence="3">CENP-V/GFA domain-containing protein</fullName>
    </recommendedName>
</protein>
<comment type="caution">
    <text evidence="1">The sequence shown here is derived from an EMBL/GenBank/DDBJ whole genome shotgun (WGS) entry which is preliminary data.</text>
</comment>
<reference evidence="1 2" key="1">
    <citation type="submission" date="2024-01" db="EMBL/GenBank/DDBJ databases">
        <title>A draft genome for a cacao thread blight-causing isolate of Paramarasmius palmivorus.</title>
        <authorList>
            <person name="Baruah I.K."/>
            <person name="Bukari Y."/>
            <person name="Amoako-Attah I."/>
            <person name="Meinhardt L.W."/>
            <person name="Bailey B.A."/>
            <person name="Cohen S.P."/>
        </authorList>
    </citation>
    <scope>NUCLEOTIDE SEQUENCE [LARGE SCALE GENOMIC DNA]</scope>
    <source>
        <strain evidence="1 2">GH-12</strain>
    </source>
</reference>
<proteinExistence type="predicted"/>
<dbReference type="Gene3D" id="3.90.1590.10">
    <property type="entry name" value="glutathione-dependent formaldehyde- activating enzyme (gfa)"/>
    <property type="match status" value="2"/>
</dbReference>
<gene>
    <name evidence="1" type="ORF">VNI00_009006</name>
</gene>
<dbReference type="Proteomes" id="UP001383192">
    <property type="component" value="Unassembled WGS sequence"/>
</dbReference>
<dbReference type="SUPFAM" id="SSF51316">
    <property type="entry name" value="Mss4-like"/>
    <property type="match status" value="2"/>
</dbReference>
<evidence type="ECO:0000313" key="1">
    <source>
        <dbReference type="EMBL" id="KAK7041717.1"/>
    </source>
</evidence>